<reference evidence="2 3" key="1">
    <citation type="journal article" date="2012" name="ISME J.">
        <title>Nitrification expanded: discovery, physiology and genomics of a nitrite-oxidizing bacterium from the phylum Chloroflexi.</title>
        <authorList>
            <person name="Sorokin D.Y."/>
            <person name="Lucker S."/>
            <person name="Vejmelkova D."/>
            <person name="Kostrikina N.A."/>
            <person name="Kleerebezem R."/>
            <person name="Rijpstra W.I."/>
            <person name="Damste J.S."/>
            <person name="Le Paslier D."/>
            <person name="Muyzer G."/>
            <person name="Wagner M."/>
            <person name="van Loosdrecht M.C."/>
            <person name="Daims H."/>
        </authorList>
    </citation>
    <scope>NUCLEOTIDE SEQUENCE [LARGE SCALE GENOMIC DNA]</scope>
    <source>
        <strain evidence="3">none</strain>
    </source>
</reference>
<gene>
    <name evidence="2" type="ORF">NITHO_4790015</name>
</gene>
<dbReference type="AlphaFoldDB" id="I4EKT7"/>
<evidence type="ECO:0000313" key="3">
    <source>
        <dbReference type="Proteomes" id="UP000004221"/>
    </source>
</evidence>
<dbReference type="Proteomes" id="UP000004221">
    <property type="component" value="Unassembled WGS sequence"/>
</dbReference>
<organism evidence="2 3">
    <name type="scientific">Nitrolancea hollandica Lb</name>
    <dbReference type="NCBI Taxonomy" id="1129897"/>
    <lineage>
        <taxon>Bacteria</taxon>
        <taxon>Pseudomonadati</taxon>
        <taxon>Thermomicrobiota</taxon>
        <taxon>Thermomicrobia</taxon>
        <taxon>Sphaerobacterales</taxon>
        <taxon>Sphaerobacterineae</taxon>
        <taxon>Sphaerobacteraceae</taxon>
        <taxon>Nitrolancea</taxon>
    </lineage>
</organism>
<proteinExistence type="predicted"/>
<evidence type="ECO:0000256" key="1">
    <source>
        <dbReference type="SAM" id="Coils"/>
    </source>
</evidence>
<dbReference type="RefSeq" id="WP_008480105.1">
    <property type="nucleotide sequence ID" value="NZ_CAGS01000422.1"/>
</dbReference>
<keyword evidence="3" id="KW-1185">Reference proteome</keyword>
<protein>
    <submittedName>
        <fullName evidence="2">Uncharacterized protein</fullName>
    </submittedName>
</protein>
<comment type="caution">
    <text evidence="2">The sequence shown here is derived from an EMBL/GenBank/DDBJ whole genome shotgun (WGS) entry which is preliminary data.</text>
</comment>
<sequence>MSSTPPSQPPLYDLLTELDRLEEIREDLEELGLRTLEEVDARIEELNQLIDDLSGEEE</sequence>
<feature type="coiled-coil region" evidence="1">
    <location>
        <begin position="11"/>
        <end position="56"/>
    </location>
</feature>
<keyword evidence="1" id="KW-0175">Coiled coil</keyword>
<dbReference type="EMBL" id="CAGS01000422">
    <property type="protein sequence ID" value="CCF85299.1"/>
    <property type="molecule type" value="Genomic_DNA"/>
</dbReference>
<evidence type="ECO:0000313" key="2">
    <source>
        <dbReference type="EMBL" id="CCF85299.1"/>
    </source>
</evidence>
<accession>I4EKT7</accession>
<name>I4EKT7_9BACT</name>